<comment type="caution">
    <text evidence="7">The sequence shown here is derived from an EMBL/GenBank/DDBJ whole genome shotgun (WGS) entry which is preliminary data.</text>
</comment>
<evidence type="ECO:0000256" key="6">
    <source>
        <dbReference type="RuleBase" id="RU363053"/>
    </source>
</evidence>
<keyword evidence="8" id="KW-1185">Reference proteome</keyword>
<evidence type="ECO:0000313" key="7">
    <source>
        <dbReference type="EMBL" id="KAK9151695.1"/>
    </source>
</evidence>
<dbReference type="EMBL" id="JBBNAF010000004">
    <property type="protein sequence ID" value="KAK9151695.1"/>
    <property type="molecule type" value="Genomic_DNA"/>
</dbReference>
<protein>
    <recommendedName>
        <fullName evidence="9">Peroxisomal membrane protein PMP22</fullName>
    </recommendedName>
</protein>
<dbReference type="InterPro" id="IPR007248">
    <property type="entry name" value="Mpv17_PMP22"/>
</dbReference>
<sequence>MATVLGAASTPPLENKGSIFFCSLLLFSDFVLLSMWVFSYGFCYLYLILNLKLFGVIVWIPKWVFLDLLFASISFGRAALTAGLLAGVSDSVAQKLTGIQKLQLKRLLLKVLFGFAYGGPFGHYLHILMDKIFKGKKDSKTVARKVLLEQLTSNPWNNMLFMLYYGFIVEGRPWVQVKGKIKKDYPSVQLTSWMFWPIIGWVNHQYMPLQFRVIFHSSVACCWGIFLNLRARSLALTNK</sequence>
<dbReference type="PANTHER" id="PTHR11266">
    <property type="entry name" value="PEROXISOMAL MEMBRANE PROTEIN 2, PXMP2 MPV17"/>
    <property type="match status" value="1"/>
</dbReference>
<gene>
    <name evidence="7" type="ORF">Syun_010004</name>
</gene>
<feature type="transmembrane region" description="Helical" evidence="6">
    <location>
        <begin position="107"/>
        <end position="127"/>
    </location>
</feature>
<proteinExistence type="inferred from homology"/>
<reference evidence="7 8" key="1">
    <citation type="submission" date="2024-01" db="EMBL/GenBank/DDBJ databases">
        <title>Genome assemblies of Stephania.</title>
        <authorList>
            <person name="Yang L."/>
        </authorList>
    </citation>
    <scope>NUCLEOTIDE SEQUENCE [LARGE SCALE GENOMIC DNA]</scope>
    <source>
        <strain evidence="7">YNDBR</strain>
        <tissue evidence="7">Leaf</tissue>
    </source>
</reference>
<name>A0AAP0KI97_9MAGN</name>
<dbReference type="GO" id="GO:0005737">
    <property type="term" value="C:cytoplasm"/>
    <property type="evidence" value="ECO:0007669"/>
    <property type="project" value="TreeGrafter"/>
</dbReference>
<evidence type="ECO:0008006" key="9">
    <source>
        <dbReference type="Google" id="ProtNLM"/>
    </source>
</evidence>
<dbReference type="PANTHER" id="PTHR11266:SF86">
    <property type="entry name" value="PEROXISOMAL MEMBRANE PROTEIN PMP22"/>
    <property type="match status" value="1"/>
</dbReference>
<comment type="subcellular location">
    <subcellularLocation>
        <location evidence="1">Membrane</location>
        <topology evidence="1">Multi-pass membrane protein</topology>
    </subcellularLocation>
</comment>
<evidence type="ECO:0000256" key="4">
    <source>
        <dbReference type="ARBA" id="ARBA00022989"/>
    </source>
</evidence>
<dbReference type="Pfam" id="PF04117">
    <property type="entry name" value="Mpv17_PMP22"/>
    <property type="match status" value="1"/>
</dbReference>
<organism evidence="7 8">
    <name type="scientific">Stephania yunnanensis</name>
    <dbReference type="NCBI Taxonomy" id="152371"/>
    <lineage>
        <taxon>Eukaryota</taxon>
        <taxon>Viridiplantae</taxon>
        <taxon>Streptophyta</taxon>
        <taxon>Embryophyta</taxon>
        <taxon>Tracheophyta</taxon>
        <taxon>Spermatophyta</taxon>
        <taxon>Magnoliopsida</taxon>
        <taxon>Ranunculales</taxon>
        <taxon>Menispermaceae</taxon>
        <taxon>Menispermoideae</taxon>
        <taxon>Cissampelideae</taxon>
        <taxon>Stephania</taxon>
    </lineage>
</organism>
<evidence type="ECO:0000313" key="8">
    <source>
        <dbReference type="Proteomes" id="UP001420932"/>
    </source>
</evidence>
<keyword evidence="3 6" id="KW-0812">Transmembrane</keyword>
<feature type="transmembrane region" description="Helical" evidence="6">
    <location>
        <begin position="209"/>
        <end position="229"/>
    </location>
</feature>
<feature type="transmembrane region" description="Helical" evidence="6">
    <location>
        <begin position="68"/>
        <end position="86"/>
    </location>
</feature>
<evidence type="ECO:0000256" key="1">
    <source>
        <dbReference type="ARBA" id="ARBA00004141"/>
    </source>
</evidence>
<evidence type="ECO:0000256" key="3">
    <source>
        <dbReference type="ARBA" id="ARBA00022692"/>
    </source>
</evidence>
<dbReference type="AlphaFoldDB" id="A0AAP0KI97"/>
<comment type="similarity">
    <text evidence="2 6">Belongs to the peroxisomal membrane protein PXMP2/4 family.</text>
</comment>
<keyword evidence="5 6" id="KW-0472">Membrane</keyword>
<keyword evidence="4 6" id="KW-1133">Transmembrane helix</keyword>
<dbReference type="Proteomes" id="UP001420932">
    <property type="component" value="Unassembled WGS sequence"/>
</dbReference>
<evidence type="ECO:0000256" key="5">
    <source>
        <dbReference type="ARBA" id="ARBA00023136"/>
    </source>
</evidence>
<evidence type="ECO:0000256" key="2">
    <source>
        <dbReference type="ARBA" id="ARBA00006824"/>
    </source>
</evidence>
<accession>A0AAP0KI97</accession>
<dbReference type="GO" id="GO:0016020">
    <property type="term" value="C:membrane"/>
    <property type="evidence" value="ECO:0007669"/>
    <property type="project" value="UniProtKB-SubCell"/>
</dbReference>